<reference evidence="2" key="1">
    <citation type="submission" date="2021-04" db="EMBL/GenBank/DDBJ databases">
        <title>Genome based classification of Actinospica acidithermotolerans sp. nov., an actinobacterium isolated from an Indonesian hot spring.</title>
        <authorList>
            <person name="Kusuma A.B."/>
            <person name="Putra K.E."/>
            <person name="Nafisah S."/>
            <person name="Loh J."/>
            <person name="Nouioui I."/>
            <person name="Goodfellow M."/>
        </authorList>
    </citation>
    <scope>NUCLEOTIDE SEQUENCE</scope>
    <source>
        <strain evidence="2">MGRD01-02</strain>
    </source>
</reference>
<keyword evidence="1" id="KW-1133">Transmembrane helix</keyword>
<feature type="transmembrane region" description="Helical" evidence="1">
    <location>
        <begin position="358"/>
        <end position="377"/>
    </location>
</feature>
<dbReference type="AlphaFoldDB" id="A0A941IIQ6"/>
<organism evidence="2 3">
    <name type="scientific">Actinospica acidithermotolerans</name>
    <dbReference type="NCBI Taxonomy" id="2828514"/>
    <lineage>
        <taxon>Bacteria</taxon>
        <taxon>Bacillati</taxon>
        <taxon>Actinomycetota</taxon>
        <taxon>Actinomycetes</taxon>
        <taxon>Catenulisporales</taxon>
        <taxon>Actinospicaceae</taxon>
        <taxon>Actinospica</taxon>
    </lineage>
</organism>
<evidence type="ECO:0000313" key="2">
    <source>
        <dbReference type="EMBL" id="MBR7824996.1"/>
    </source>
</evidence>
<feature type="transmembrane region" description="Helical" evidence="1">
    <location>
        <begin position="256"/>
        <end position="272"/>
    </location>
</feature>
<keyword evidence="1" id="KW-0812">Transmembrane</keyword>
<protein>
    <submittedName>
        <fullName evidence="2">Uncharacterized protein</fullName>
    </submittedName>
</protein>
<sequence length="482" mass="51865">MTVSETFAAWRAKPADPRGGAVRQRLIGGDPLRRFLLIALGLAVLAITLVTVGVANGPQMSITDEPVHAAYLYDAAHLQMPYKGELTSKEIRYEWYCHNLQASTGSAKCTGFDASTFQTTSQIYTFGDPPVYYLITGLLDRAVSPLIPGTHNFITVGRDLGALWLFAAMTVLYLAARRLRIGWQYAAGAAALLPLCPGVLASSTQITSDAPAALCGALALYVLARILVDKRMGLVAPCLATLFATGTKILNGMPMLVVATVTFVLALGILYRDRRNWRAAVRPLAISAVIPATFGAVYLVWSKYQDGRGVANWVNPNLANGQALTGSKLGDLFSNLFGTFSNLTTAYWLPDSINGETVSIWATLLCVVLVGAPLMVMTASRARSWGWILGVGTLLGITLVVPAVEAQVYLANHQFFLNVAPRYALTFLPWAIICLAVVAYRRRLLKSTILFVSLGLLVLLLAETQVLTLGPALVGNAKYLVG</sequence>
<feature type="transmembrane region" description="Helical" evidence="1">
    <location>
        <begin position="210"/>
        <end position="227"/>
    </location>
</feature>
<feature type="transmembrane region" description="Helical" evidence="1">
    <location>
        <begin position="284"/>
        <end position="301"/>
    </location>
</feature>
<gene>
    <name evidence="2" type="ORF">KDK95_01670</name>
</gene>
<comment type="caution">
    <text evidence="2">The sequence shown here is derived from an EMBL/GenBank/DDBJ whole genome shotgun (WGS) entry which is preliminary data.</text>
</comment>
<feature type="transmembrane region" description="Helical" evidence="1">
    <location>
        <begin position="423"/>
        <end position="440"/>
    </location>
</feature>
<proteinExistence type="predicted"/>
<dbReference type="Proteomes" id="UP000676325">
    <property type="component" value="Unassembled WGS sequence"/>
</dbReference>
<name>A0A941IIQ6_9ACTN</name>
<evidence type="ECO:0000313" key="3">
    <source>
        <dbReference type="Proteomes" id="UP000676325"/>
    </source>
</evidence>
<keyword evidence="3" id="KW-1185">Reference proteome</keyword>
<dbReference type="EMBL" id="JAGSOH010000002">
    <property type="protein sequence ID" value="MBR7824996.1"/>
    <property type="molecule type" value="Genomic_DNA"/>
</dbReference>
<feature type="transmembrane region" description="Helical" evidence="1">
    <location>
        <begin position="160"/>
        <end position="176"/>
    </location>
</feature>
<feature type="transmembrane region" description="Helical" evidence="1">
    <location>
        <begin position="183"/>
        <end position="204"/>
    </location>
</feature>
<feature type="transmembrane region" description="Helical" evidence="1">
    <location>
        <begin position="35"/>
        <end position="55"/>
    </location>
</feature>
<feature type="transmembrane region" description="Helical" evidence="1">
    <location>
        <begin position="449"/>
        <end position="474"/>
    </location>
</feature>
<feature type="transmembrane region" description="Helical" evidence="1">
    <location>
        <begin position="384"/>
        <end position="403"/>
    </location>
</feature>
<accession>A0A941IIQ6</accession>
<dbReference type="RefSeq" id="WP_212516143.1">
    <property type="nucleotide sequence ID" value="NZ_JAGSOH010000002.1"/>
</dbReference>
<keyword evidence="1" id="KW-0472">Membrane</keyword>
<evidence type="ECO:0000256" key="1">
    <source>
        <dbReference type="SAM" id="Phobius"/>
    </source>
</evidence>